<comment type="subcellular location">
    <subcellularLocation>
        <location evidence="5">Cytoplasm</location>
    </subcellularLocation>
</comment>
<dbReference type="Pfam" id="PF02590">
    <property type="entry name" value="SPOUT_MTase"/>
    <property type="match status" value="1"/>
</dbReference>
<comment type="similarity">
    <text evidence="4 5">Belongs to the RNA methyltransferase RlmH family.</text>
</comment>
<dbReference type="InterPro" id="IPR003742">
    <property type="entry name" value="RlmH-like"/>
</dbReference>
<evidence type="ECO:0000256" key="4">
    <source>
        <dbReference type="ARBA" id="ARBA00038303"/>
    </source>
</evidence>
<reference evidence="6" key="1">
    <citation type="journal article" date="2011" name="Environ. Microbiol.">
        <title>Time-series analyses of Monterey Bay coastal microbial picoplankton using a 'genome proxy' microarray.</title>
        <authorList>
            <person name="Rich V.I."/>
            <person name="Pham V.D."/>
            <person name="Eppley J."/>
            <person name="Shi Y."/>
            <person name="DeLong E.F."/>
        </authorList>
    </citation>
    <scope>NUCLEOTIDE SEQUENCE</scope>
</reference>
<keyword evidence="2 5" id="KW-0808">Transferase</keyword>
<evidence type="ECO:0000256" key="3">
    <source>
        <dbReference type="ARBA" id="ARBA00022691"/>
    </source>
</evidence>
<keyword evidence="5" id="KW-0963">Cytoplasm</keyword>
<evidence type="ECO:0000313" key="6">
    <source>
        <dbReference type="EMBL" id="ADI18948.1"/>
    </source>
</evidence>
<keyword evidence="1 5" id="KW-0489">Methyltransferase</keyword>
<feature type="binding site" evidence="5">
    <location>
        <position position="68"/>
    </location>
    <ligand>
        <name>S-adenosyl-L-methionine</name>
        <dbReference type="ChEBI" id="CHEBI:59789"/>
    </ligand>
</feature>
<dbReference type="GO" id="GO:0070038">
    <property type="term" value="F:rRNA (pseudouridine-N3-)-methyltransferase activity"/>
    <property type="evidence" value="ECO:0007669"/>
    <property type="project" value="UniProtKB-UniRule"/>
</dbReference>
<dbReference type="EMBL" id="GU474905">
    <property type="protein sequence ID" value="ADI18948.1"/>
    <property type="molecule type" value="Genomic_DNA"/>
</dbReference>
<gene>
    <name evidence="5" type="primary">rlmH</name>
</gene>
<feature type="binding site" evidence="5">
    <location>
        <position position="100"/>
    </location>
    <ligand>
        <name>S-adenosyl-L-methionine</name>
        <dbReference type="ChEBI" id="CHEBI:59789"/>
    </ligand>
</feature>
<evidence type="ECO:0000256" key="5">
    <source>
        <dbReference type="HAMAP-Rule" id="MF_00658"/>
    </source>
</evidence>
<dbReference type="AlphaFoldDB" id="E0XX07"/>
<keyword evidence="3 5" id="KW-0949">S-adenosyl-L-methionine</keyword>
<dbReference type="GO" id="GO:0005737">
    <property type="term" value="C:cytoplasm"/>
    <property type="evidence" value="ECO:0007669"/>
    <property type="project" value="UniProtKB-SubCell"/>
</dbReference>
<feature type="binding site" evidence="5">
    <location>
        <begin position="119"/>
        <end position="124"/>
    </location>
    <ligand>
        <name>S-adenosyl-L-methionine</name>
        <dbReference type="ChEBI" id="CHEBI:59789"/>
    </ligand>
</feature>
<dbReference type="EC" id="2.1.1.177" evidence="5"/>
<comment type="subunit">
    <text evidence="5">Homodimer.</text>
</comment>
<dbReference type="SUPFAM" id="SSF75217">
    <property type="entry name" value="alpha/beta knot"/>
    <property type="match status" value="1"/>
</dbReference>
<evidence type="ECO:0000256" key="2">
    <source>
        <dbReference type="ARBA" id="ARBA00022679"/>
    </source>
</evidence>
<organism evidence="6">
    <name type="scientific">uncultured Rhodobacterales bacterium HF0010_10C01</name>
    <dbReference type="NCBI Taxonomy" id="710783"/>
    <lineage>
        <taxon>Bacteria</taxon>
        <taxon>Pseudomonadati</taxon>
        <taxon>Pseudomonadota</taxon>
        <taxon>Alphaproteobacteria</taxon>
        <taxon>Rhodobacterales</taxon>
        <taxon>environmental samples</taxon>
    </lineage>
</organism>
<dbReference type="CDD" id="cd18081">
    <property type="entry name" value="RlmH-like"/>
    <property type="match status" value="1"/>
</dbReference>
<dbReference type="PANTHER" id="PTHR33603:SF1">
    <property type="entry name" value="RIBOSOMAL RNA LARGE SUBUNIT METHYLTRANSFERASE H"/>
    <property type="match status" value="1"/>
</dbReference>
<comment type="catalytic activity">
    <reaction evidence="5">
        <text>pseudouridine(1915) in 23S rRNA + S-adenosyl-L-methionine = N(3)-methylpseudouridine(1915) in 23S rRNA + S-adenosyl-L-homocysteine + H(+)</text>
        <dbReference type="Rhea" id="RHEA:42752"/>
        <dbReference type="Rhea" id="RHEA-COMP:10221"/>
        <dbReference type="Rhea" id="RHEA-COMP:10222"/>
        <dbReference type="ChEBI" id="CHEBI:15378"/>
        <dbReference type="ChEBI" id="CHEBI:57856"/>
        <dbReference type="ChEBI" id="CHEBI:59789"/>
        <dbReference type="ChEBI" id="CHEBI:65314"/>
        <dbReference type="ChEBI" id="CHEBI:74486"/>
        <dbReference type="EC" id="2.1.1.177"/>
    </reaction>
</comment>
<proteinExistence type="inferred from homology"/>
<evidence type="ECO:0000256" key="1">
    <source>
        <dbReference type="ARBA" id="ARBA00022603"/>
    </source>
</evidence>
<dbReference type="Gene3D" id="3.40.1280.10">
    <property type="match status" value="1"/>
</dbReference>
<name>E0XX07_9RHOB</name>
<comment type="function">
    <text evidence="5">Specifically methylates the pseudouridine at position 1915 (m3Psi1915) in 23S rRNA.</text>
</comment>
<dbReference type="PANTHER" id="PTHR33603">
    <property type="entry name" value="METHYLTRANSFERASE"/>
    <property type="match status" value="1"/>
</dbReference>
<sequence>MKIIIVAHGKIKKGPELELISDYVTRFNKQFNNDFLTSLEISESNEFEEIFNKKVSQMLDGKETMVLLDKSGEHLDSEGFAKLLNTFSEKGINQISFIVGGSEGFSKLLTSKAKKILAVSKMVFPHKIARLILVEQLYRAKCIINRHPYHKA</sequence>
<keyword evidence="5" id="KW-0698">rRNA processing</keyword>
<dbReference type="PIRSF" id="PIRSF004505">
    <property type="entry name" value="MT_bac"/>
    <property type="match status" value="1"/>
</dbReference>
<dbReference type="InterPro" id="IPR029026">
    <property type="entry name" value="tRNA_m1G_MTases_N"/>
</dbReference>
<dbReference type="InterPro" id="IPR029028">
    <property type="entry name" value="Alpha/beta_knot_MTases"/>
</dbReference>
<dbReference type="HAMAP" id="MF_00658">
    <property type="entry name" value="23SrRNA_methyltr_H"/>
    <property type="match status" value="1"/>
</dbReference>
<protein>
    <recommendedName>
        <fullName evidence="5">Ribosomal RNA large subunit methyltransferase H</fullName>
        <ecNumber evidence="5">2.1.1.177</ecNumber>
    </recommendedName>
    <alternativeName>
        <fullName evidence="5">23S rRNA (pseudouridine1915-N3)-methyltransferase</fullName>
    </alternativeName>
    <alternativeName>
        <fullName evidence="5">23S rRNA m3Psi1915 methyltransferase</fullName>
    </alternativeName>
    <alternativeName>
        <fullName evidence="5">rRNA (pseudouridine-N3-)-methyltransferase RlmH</fullName>
    </alternativeName>
</protein>
<accession>E0XX07</accession>